<dbReference type="Pfam" id="PF01546">
    <property type="entry name" value="Peptidase_M20"/>
    <property type="match status" value="1"/>
</dbReference>
<dbReference type="Proteomes" id="UP000481339">
    <property type="component" value="Unassembled WGS sequence"/>
</dbReference>
<keyword evidence="3" id="KW-0479">Metal-binding</keyword>
<accession>A0A7C8BVJ1</accession>
<dbReference type="Pfam" id="PF07687">
    <property type="entry name" value="M20_dimer"/>
    <property type="match status" value="1"/>
</dbReference>
<dbReference type="InterPro" id="IPR011650">
    <property type="entry name" value="Peptidase_M20_dimer"/>
</dbReference>
<feature type="region of interest" description="Disordered" evidence="6">
    <location>
        <begin position="1"/>
        <end position="32"/>
    </location>
</feature>
<dbReference type="PANTHER" id="PTHR43808">
    <property type="entry name" value="ACETYLORNITHINE DEACETYLASE"/>
    <property type="match status" value="1"/>
</dbReference>
<dbReference type="GO" id="GO:0046872">
    <property type="term" value="F:metal ion binding"/>
    <property type="evidence" value="ECO:0007669"/>
    <property type="project" value="UniProtKB-KW"/>
</dbReference>
<dbReference type="OrthoDB" id="7055905at2"/>
<dbReference type="PROSITE" id="PS00758">
    <property type="entry name" value="ARGE_DAPE_CPG2_1"/>
    <property type="match status" value="1"/>
</dbReference>
<dbReference type="SUPFAM" id="SSF53187">
    <property type="entry name" value="Zn-dependent exopeptidases"/>
    <property type="match status" value="1"/>
</dbReference>
<dbReference type="PANTHER" id="PTHR43808:SF8">
    <property type="entry name" value="PEPTIDASE M20 DIMERISATION DOMAIN-CONTAINING PROTEIN"/>
    <property type="match status" value="1"/>
</dbReference>
<evidence type="ECO:0000256" key="3">
    <source>
        <dbReference type="ARBA" id="ARBA00022723"/>
    </source>
</evidence>
<keyword evidence="4 8" id="KW-0378">Hydrolase</keyword>
<comment type="caution">
    <text evidence="8">The sequence shown here is derived from an EMBL/GenBank/DDBJ whole genome shotgun (WGS) entry which is preliminary data.</text>
</comment>
<comment type="cofactor">
    <cofactor evidence="1">
        <name>Zn(2+)</name>
        <dbReference type="ChEBI" id="CHEBI:29105"/>
    </cofactor>
</comment>
<protein>
    <submittedName>
        <fullName evidence="8">M20/M25/M40 family metallo-hydrolase</fullName>
    </submittedName>
</protein>
<evidence type="ECO:0000256" key="5">
    <source>
        <dbReference type="ARBA" id="ARBA00022833"/>
    </source>
</evidence>
<dbReference type="Gene3D" id="1.10.150.900">
    <property type="match status" value="1"/>
</dbReference>
<evidence type="ECO:0000256" key="2">
    <source>
        <dbReference type="ARBA" id="ARBA00006247"/>
    </source>
</evidence>
<dbReference type="InterPro" id="IPR001261">
    <property type="entry name" value="ArgE/DapE_CS"/>
</dbReference>
<evidence type="ECO:0000313" key="8">
    <source>
        <dbReference type="EMBL" id="KAB1633802.1"/>
    </source>
</evidence>
<evidence type="ECO:0000313" key="9">
    <source>
        <dbReference type="Proteomes" id="UP000481339"/>
    </source>
</evidence>
<reference evidence="8 9" key="1">
    <citation type="submission" date="2019-09" db="EMBL/GenBank/DDBJ databases">
        <title>Phylogeny of genus Pseudoclavibacter and closely related genus.</title>
        <authorList>
            <person name="Li Y."/>
        </authorList>
    </citation>
    <scope>NUCLEOTIDE SEQUENCE [LARGE SCALE GENOMIC DNA]</scope>
    <source>
        <strain evidence="8 9">JCM 16921</strain>
    </source>
</reference>
<dbReference type="InterPro" id="IPR036264">
    <property type="entry name" value="Bact_exopeptidase_dim_dom"/>
</dbReference>
<evidence type="ECO:0000256" key="4">
    <source>
        <dbReference type="ARBA" id="ARBA00022801"/>
    </source>
</evidence>
<organism evidence="8 9">
    <name type="scientific">Pseudoclavibacter caeni</name>
    <dbReference type="NCBI Taxonomy" id="908846"/>
    <lineage>
        <taxon>Bacteria</taxon>
        <taxon>Bacillati</taxon>
        <taxon>Actinomycetota</taxon>
        <taxon>Actinomycetes</taxon>
        <taxon>Micrococcales</taxon>
        <taxon>Microbacteriaceae</taxon>
        <taxon>Pseudoclavibacter</taxon>
    </lineage>
</organism>
<dbReference type="AlphaFoldDB" id="A0A7C8BVJ1"/>
<evidence type="ECO:0000256" key="6">
    <source>
        <dbReference type="SAM" id="MobiDB-lite"/>
    </source>
</evidence>
<feature type="compositionally biased region" description="Polar residues" evidence="6">
    <location>
        <begin position="9"/>
        <end position="24"/>
    </location>
</feature>
<gene>
    <name evidence="8" type="ORF">F8O02_02495</name>
</gene>
<evidence type="ECO:0000256" key="1">
    <source>
        <dbReference type="ARBA" id="ARBA00001947"/>
    </source>
</evidence>
<keyword evidence="5" id="KW-0862">Zinc</keyword>
<dbReference type="EMBL" id="WBKA01000001">
    <property type="protein sequence ID" value="KAB1633802.1"/>
    <property type="molecule type" value="Genomic_DNA"/>
</dbReference>
<comment type="similarity">
    <text evidence="2">Belongs to the peptidase M20A family.</text>
</comment>
<feature type="domain" description="Peptidase M20 dimerisation" evidence="7">
    <location>
        <begin position="258"/>
        <end position="398"/>
    </location>
</feature>
<dbReference type="Gene3D" id="3.30.70.360">
    <property type="match status" value="1"/>
</dbReference>
<dbReference type="Gene3D" id="3.40.630.10">
    <property type="entry name" value="Zn peptidases"/>
    <property type="match status" value="1"/>
</dbReference>
<dbReference type="InterPro" id="IPR050072">
    <property type="entry name" value="Peptidase_M20A"/>
</dbReference>
<dbReference type="InterPro" id="IPR002933">
    <property type="entry name" value="Peptidase_M20"/>
</dbReference>
<proteinExistence type="inferred from homology"/>
<dbReference type="SUPFAM" id="SSF55031">
    <property type="entry name" value="Bacterial exopeptidase dimerisation domain"/>
    <property type="match status" value="1"/>
</dbReference>
<evidence type="ECO:0000259" key="7">
    <source>
        <dbReference type="Pfam" id="PF07687"/>
    </source>
</evidence>
<dbReference type="GO" id="GO:0016787">
    <property type="term" value="F:hydrolase activity"/>
    <property type="evidence" value="ECO:0007669"/>
    <property type="project" value="UniProtKB-KW"/>
</dbReference>
<keyword evidence="9" id="KW-1185">Reference proteome</keyword>
<sequence>MRHPLARTWSRTKTVAQRRLSTGQPPLDQPRVHPHLGIAHRPVSWDGMDPLHAAARTPLPPDRTRLADDTVALLRRLVRTACVNDGTPDSGQELAAVRVVQAFLGTALEHPDVTAEIVEPHAGRTSLIARLRGTDPHARSLALLGHLDVVPADASRWTHPPFDADVADGEIWGRGTVDMLTLTAAMVAVFRQAVLADPRPAGDLVLAVVADEEAGGGLGVEWIMAHRPDLLAVDDALTEQGGVLLDPARADSGITLGIGEKGSAPRRVHVRGVPGHGSVPRGARNAAGIAAEIVLHVLRAPAPVTILPHWESLVHGLRLGPQTTARLLDPATLDAALPALGPLAPLGHALTRMTVSPDIVRAGEKRNVIPGSATIDLDIRVLPGQTADDVAALLAGLLAPWHDLVTVTGDQFDAGSTSPVDTALCRAITRVFRRRHPDAVPAYSIGPGGSDGRFLRPRGTHVYGFGLFSRRLGLADFRERLHGIDERVDVDSVRLTADALAELVLGGADAAGEPA</sequence>
<name>A0A7C8BVJ1_9MICO</name>